<dbReference type="Proteomes" id="UP000536773">
    <property type="component" value="Unassembled WGS sequence"/>
</dbReference>
<evidence type="ECO:0000256" key="3">
    <source>
        <dbReference type="ARBA" id="ARBA00022723"/>
    </source>
</evidence>
<evidence type="ECO:0000256" key="4">
    <source>
        <dbReference type="ARBA" id="ARBA00022982"/>
    </source>
</evidence>
<gene>
    <name evidence="7" type="ORF">C6Y28_03570</name>
    <name evidence="8" type="ORF">HG933_03355</name>
</gene>
<evidence type="ECO:0000313" key="7">
    <source>
        <dbReference type="EMBL" id="AVO26763.1"/>
    </source>
</evidence>
<sequence length="150" mass="16586">MKHVEFYRNDKDGSVLVSVGTQVPEKLIYAGQELTHLVADTVDAAKEKHVPAIQKIDGHLEVHVGSVTHPMEEKHYIEWIALVDDNGVDIRYLKPGEEPKAEFETGDAGEVYAYCNLHGLWKESFAVKEAPSLDGATCSPEFGGCVIHEL</sequence>
<protein>
    <submittedName>
        <fullName evidence="8">Desulfoferrodoxin</fullName>
    </submittedName>
</protein>
<dbReference type="EMBL" id="CP027569">
    <property type="protein sequence ID" value="AVO26763.1"/>
    <property type="molecule type" value="Genomic_DNA"/>
</dbReference>
<dbReference type="NCBIfam" id="TIGR00332">
    <property type="entry name" value="neela_ferrous"/>
    <property type="match status" value="1"/>
</dbReference>
<comment type="similarity">
    <text evidence="1">Belongs to the desulfoferrodoxin family.</text>
</comment>
<dbReference type="OrthoDB" id="9814936at2"/>
<evidence type="ECO:0000259" key="6">
    <source>
        <dbReference type="Pfam" id="PF01880"/>
    </source>
</evidence>
<keyword evidence="2" id="KW-0813">Transport</keyword>
<evidence type="ECO:0000313" key="8">
    <source>
        <dbReference type="EMBL" id="NMK38431.1"/>
    </source>
</evidence>
<dbReference type="Pfam" id="PF01880">
    <property type="entry name" value="Desulfoferrodox"/>
    <property type="match status" value="1"/>
</dbReference>
<dbReference type="PANTHER" id="PTHR36541">
    <property type="entry name" value="SUPEROXIDE REDUCTASE-RELATED"/>
    <property type="match status" value="1"/>
</dbReference>
<dbReference type="PANTHER" id="PTHR36541:SF1">
    <property type="entry name" value="SUPEROXIDE REDUCTASE-RELATED"/>
    <property type="match status" value="1"/>
</dbReference>
<dbReference type="Proteomes" id="UP000238358">
    <property type="component" value="Chromosome"/>
</dbReference>
<dbReference type="Gene3D" id="2.60.40.730">
    <property type="entry name" value="SOR catalytic domain"/>
    <property type="match status" value="1"/>
</dbReference>
<keyword evidence="3" id="KW-0479">Metal-binding</keyword>
<evidence type="ECO:0000313" key="9">
    <source>
        <dbReference type="Proteomes" id="UP000238358"/>
    </source>
</evidence>
<dbReference type="GeneID" id="97491201"/>
<dbReference type="AlphaFoldDB" id="A0A1M6MCY4"/>
<reference evidence="7 9" key="1">
    <citation type="journal article" date="2018" name="Genome Announc.">
        <title>Complete genomes of two Megasphaera elsdenii strains, NCIMB 702410 and ATCC 25940.</title>
        <authorList>
            <person name="Hatmaker E.A."/>
            <person name="O'Dell K."/>
            <person name="Riley L.A."/>
            <person name="Klingeman D.M."/>
            <person name="Guss A.M."/>
        </authorList>
    </citation>
    <scope>NUCLEOTIDE SEQUENCE [LARGE SCALE GENOMIC DNA]</scope>
    <source>
        <strain evidence="7 9">NCIMB702410</strain>
    </source>
</reference>
<keyword evidence="4" id="KW-0249">Electron transport</keyword>
<feature type="domain" description="Desulfoferrodoxin ferrous iron-binding" evidence="6">
    <location>
        <begin position="42"/>
        <end position="123"/>
    </location>
</feature>
<evidence type="ECO:0000256" key="1">
    <source>
        <dbReference type="ARBA" id="ARBA00005941"/>
    </source>
</evidence>
<dbReference type="InterPro" id="IPR036073">
    <property type="entry name" value="Desulfoferrodoxin_Fe-bd_dom_sf"/>
</dbReference>
<dbReference type="InterPro" id="IPR051233">
    <property type="entry name" value="Desulfoferrodoxin_SOR"/>
</dbReference>
<accession>A0A1M6MCY4</accession>
<dbReference type="RefSeq" id="WP_014015231.1">
    <property type="nucleotide sequence ID" value="NZ_AP031433.1"/>
</dbReference>
<dbReference type="GO" id="GO:0005506">
    <property type="term" value="F:iron ion binding"/>
    <property type="evidence" value="ECO:0007669"/>
    <property type="project" value="InterPro"/>
</dbReference>
<name>A0A1M6MCY4_MEGEL</name>
<evidence type="ECO:0000313" key="10">
    <source>
        <dbReference type="Proteomes" id="UP000536773"/>
    </source>
</evidence>
<evidence type="ECO:0000256" key="2">
    <source>
        <dbReference type="ARBA" id="ARBA00022448"/>
    </source>
</evidence>
<keyword evidence="5" id="KW-0408">Iron</keyword>
<evidence type="ECO:0000256" key="5">
    <source>
        <dbReference type="ARBA" id="ARBA00023004"/>
    </source>
</evidence>
<dbReference type="EMBL" id="JABBJH010000003">
    <property type="protein sequence ID" value="NMK38431.1"/>
    <property type="molecule type" value="Genomic_DNA"/>
</dbReference>
<dbReference type="InterPro" id="IPR002742">
    <property type="entry name" value="Desulfoferrodoxin_Fe-bd_dom"/>
</dbReference>
<dbReference type="GO" id="GO:0016491">
    <property type="term" value="F:oxidoreductase activity"/>
    <property type="evidence" value="ECO:0007669"/>
    <property type="project" value="InterPro"/>
</dbReference>
<organism evidence="8 10">
    <name type="scientific">Megasphaera elsdenii</name>
    <dbReference type="NCBI Taxonomy" id="907"/>
    <lineage>
        <taxon>Bacteria</taxon>
        <taxon>Bacillati</taxon>
        <taxon>Bacillota</taxon>
        <taxon>Negativicutes</taxon>
        <taxon>Veillonellales</taxon>
        <taxon>Veillonellaceae</taxon>
        <taxon>Megasphaera</taxon>
    </lineage>
</organism>
<reference evidence="8 10" key="2">
    <citation type="submission" date="2020-04" db="EMBL/GenBank/DDBJ databases">
        <authorList>
            <person name="Hitch T.C.A."/>
            <person name="Wylensek D."/>
            <person name="Clavel T."/>
        </authorList>
    </citation>
    <scope>NUCLEOTIDE SEQUENCE [LARGE SCALE GENOMIC DNA]</scope>
    <source>
        <strain evidence="8 10">WCA-386-APC-2A</strain>
    </source>
</reference>
<proteinExistence type="inferred from homology"/>
<dbReference type="SUPFAM" id="SSF49367">
    <property type="entry name" value="Superoxide reductase-like"/>
    <property type="match status" value="1"/>
</dbReference>